<dbReference type="EMBL" id="BMJC01000001">
    <property type="protein sequence ID" value="GGA83903.1"/>
    <property type="molecule type" value="Genomic_DNA"/>
</dbReference>
<name>A0A8J2XQ99_9BACT</name>
<reference evidence="7" key="1">
    <citation type="journal article" date="2014" name="Int. J. Syst. Evol. Microbiol.">
        <title>Complete genome sequence of Corynebacterium casei LMG S-19264T (=DSM 44701T), isolated from a smear-ripened cheese.</title>
        <authorList>
            <consortium name="US DOE Joint Genome Institute (JGI-PGF)"/>
            <person name="Walter F."/>
            <person name="Albersmeier A."/>
            <person name="Kalinowski J."/>
            <person name="Ruckert C."/>
        </authorList>
    </citation>
    <scope>NUCLEOTIDE SEQUENCE</scope>
    <source>
        <strain evidence="7">CGMCC 1.15448</strain>
    </source>
</reference>
<dbReference type="InterPro" id="IPR039425">
    <property type="entry name" value="RNA_pol_sigma-70-like"/>
</dbReference>
<keyword evidence="2" id="KW-0805">Transcription regulation</keyword>
<dbReference type="GO" id="GO:0006352">
    <property type="term" value="P:DNA-templated transcription initiation"/>
    <property type="evidence" value="ECO:0007669"/>
    <property type="project" value="InterPro"/>
</dbReference>
<feature type="domain" description="RNA polymerase sigma factor 70 region 4 type 2" evidence="6">
    <location>
        <begin position="106"/>
        <end position="155"/>
    </location>
</feature>
<evidence type="ECO:0000256" key="4">
    <source>
        <dbReference type="ARBA" id="ARBA00023163"/>
    </source>
</evidence>
<gene>
    <name evidence="7" type="ORF">GCM10011511_03820</name>
</gene>
<dbReference type="Gene3D" id="1.10.10.10">
    <property type="entry name" value="Winged helix-like DNA-binding domain superfamily/Winged helix DNA-binding domain"/>
    <property type="match status" value="1"/>
</dbReference>
<sequence length="174" mass="19818">MKAYKRLYELLSEGLYRFTYSMVRSAEVAEEIVSDVFIKVWQIRSKLSEIDNLRVYLYTIARNFSLNYLARNADSRVIGLDSLSSGFLVEGNSPAEIVISADLVNQMRRIIQQLPPQCRLIFQLVREEGLKYKEVAAILDISPFTVRNQMAIAIQKIGAAPLLKDIFSSLGTYD</sequence>
<dbReference type="AlphaFoldDB" id="A0A8J2XQ99"/>
<comment type="similarity">
    <text evidence="1">Belongs to the sigma-70 factor family. ECF subfamily.</text>
</comment>
<dbReference type="SUPFAM" id="SSF88659">
    <property type="entry name" value="Sigma3 and sigma4 domains of RNA polymerase sigma factors"/>
    <property type="match status" value="1"/>
</dbReference>
<dbReference type="InterPro" id="IPR014284">
    <property type="entry name" value="RNA_pol_sigma-70_dom"/>
</dbReference>
<reference evidence="7" key="2">
    <citation type="submission" date="2020-09" db="EMBL/GenBank/DDBJ databases">
        <authorList>
            <person name="Sun Q."/>
            <person name="Zhou Y."/>
        </authorList>
    </citation>
    <scope>NUCLEOTIDE SEQUENCE</scope>
    <source>
        <strain evidence="7">CGMCC 1.15448</strain>
    </source>
</reference>
<dbReference type="InterPro" id="IPR013249">
    <property type="entry name" value="RNA_pol_sigma70_r4_t2"/>
</dbReference>
<dbReference type="Pfam" id="PF08281">
    <property type="entry name" value="Sigma70_r4_2"/>
    <property type="match status" value="1"/>
</dbReference>
<keyword evidence="8" id="KW-1185">Reference proteome</keyword>
<accession>A0A8J2XQ99</accession>
<dbReference type="NCBIfam" id="TIGR02985">
    <property type="entry name" value="Sig70_bacteroi1"/>
    <property type="match status" value="1"/>
</dbReference>
<evidence type="ECO:0000259" key="5">
    <source>
        <dbReference type="Pfam" id="PF04542"/>
    </source>
</evidence>
<evidence type="ECO:0000259" key="6">
    <source>
        <dbReference type="Pfam" id="PF08281"/>
    </source>
</evidence>
<dbReference type="RefSeq" id="WP_188927962.1">
    <property type="nucleotide sequence ID" value="NZ_BMJC01000001.1"/>
</dbReference>
<keyword evidence="3" id="KW-0731">Sigma factor</keyword>
<evidence type="ECO:0000256" key="1">
    <source>
        <dbReference type="ARBA" id="ARBA00010641"/>
    </source>
</evidence>
<dbReference type="PANTHER" id="PTHR43133:SF46">
    <property type="entry name" value="RNA POLYMERASE SIGMA-70 FACTOR ECF SUBFAMILY"/>
    <property type="match status" value="1"/>
</dbReference>
<dbReference type="SUPFAM" id="SSF88946">
    <property type="entry name" value="Sigma2 domain of RNA polymerase sigma factors"/>
    <property type="match status" value="1"/>
</dbReference>
<dbReference type="InterPro" id="IPR007627">
    <property type="entry name" value="RNA_pol_sigma70_r2"/>
</dbReference>
<dbReference type="NCBIfam" id="TIGR02937">
    <property type="entry name" value="sigma70-ECF"/>
    <property type="match status" value="1"/>
</dbReference>
<evidence type="ECO:0000256" key="3">
    <source>
        <dbReference type="ARBA" id="ARBA00023082"/>
    </source>
</evidence>
<dbReference type="GO" id="GO:0000428">
    <property type="term" value="C:DNA-directed RNA polymerase complex"/>
    <property type="evidence" value="ECO:0007669"/>
    <property type="project" value="UniProtKB-KW"/>
</dbReference>
<dbReference type="InterPro" id="IPR013324">
    <property type="entry name" value="RNA_pol_sigma_r3/r4-like"/>
</dbReference>
<dbReference type="InterPro" id="IPR013325">
    <property type="entry name" value="RNA_pol_sigma_r2"/>
</dbReference>
<feature type="domain" description="RNA polymerase sigma-70 region 2" evidence="5">
    <location>
        <begin position="7"/>
        <end position="73"/>
    </location>
</feature>
<dbReference type="GO" id="GO:0003677">
    <property type="term" value="F:DNA binding"/>
    <property type="evidence" value="ECO:0007669"/>
    <property type="project" value="InterPro"/>
</dbReference>
<proteinExistence type="inferred from homology"/>
<dbReference type="Gene3D" id="1.10.1740.10">
    <property type="match status" value="1"/>
</dbReference>
<keyword evidence="7" id="KW-0240">DNA-directed RNA polymerase</keyword>
<dbReference type="InterPro" id="IPR014327">
    <property type="entry name" value="RNA_pol_sigma70_bacteroid"/>
</dbReference>
<dbReference type="InterPro" id="IPR036388">
    <property type="entry name" value="WH-like_DNA-bd_sf"/>
</dbReference>
<evidence type="ECO:0000256" key="2">
    <source>
        <dbReference type="ARBA" id="ARBA00023015"/>
    </source>
</evidence>
<organism evidence="7 8">
    <name type="scientific">Puia dinghuensis</name>
    <dbReference type="NCBI Taxonomy" id="1792502"/>
    <lineage>
        <taxon>Bacteria</taxon>
        <taxon>Pseudomonadati</taxon>
        <taxon>Bacteroidota</taxon>
        <taxon>Chitinophagia</taxon>
        <taxon>Chitinophagales</taxon>
        <taxon>Chitinophagaceae</taxon>
        <taxon>Puia</taxon>
    </lineage>
</organism>
<dbReference type="Proteomes" id="UP000607559">
    <property type="component" value="Unassembled WGS sequence"/>
</dbReference>
<dbReference type="GO" id="GO:0016987">
    <property type="term" value="F:sigma factor activity"/>
    <property type="evidence" value="ECO:0007669"/>
    <property type="project" value="UniProtKB-KW"/>
</dbReference>
<dbReference type="PANTHER" id="PTHR43133">
    <property type="entry name" value="RNA POLYMERASE ECF-TYPE SIGMA FACTO"/>
    <property type="match status" value="1"/>
</dbReference>
<evidence type="ECO:0000313" key="8">
    <source>
        <dbReference type="Proteomes" id="UP000607559"/>
    </source>
</evidence>
<evidence type="ECO:0000313" key="7">
    <source>
        <dbReference type="EMBL" id="GGA83903.1"/>
    </source>
</evidence>
<protein>
    <submittedName>
        <fullName evidence="7">DNA-directed RNA polymerase sigma-70 factor</fullName>
    </submittedName>
</protein>
<comment type="caution">
    <text evidence="7">The sequence shown here is derived from an EMBL/GenBank/DDBJ whole genome shotgun (WGS) entry which is preliminary data.</text>
</comment>
<dbReference type="Pfam" id="PF04542">
    <property type="entry name" value="Sigma70_r2"/>
    <property type="match status" value="1"/>
</dbReference>
<keyword evidence="4" id="KW-0804">Transcription</keyword>